<dbReference type="EMBL" id="AUBJ02000001">
    <property type="protein sequence ID" value="MCP2331242.1"/>
    <property type="molecule type" value="Genomic_DNA"/>
</dbReference>
<reference evidence="28 29" key="1">
    <citation type="submission" date="2013-07" db="EMBL/GenBank/DDBJ databases">
        <authorList>
            <consortium name="DOE Joint Genome Institute"/>
            <person name="Reeve W."/>
            <person name="Huntemann M."/>
            <person name="Han J."/>
            <person name="Chen A."/>
            <person name="Kyrpides N."/>
            <person name="Mavromatis K."/>
            <person name="Markowitz V."/>
            <person name="Palaniappan K."/>
            <person name="Ivanova N."/>
            <person name="Schaumberg A."/>
            <person name="Pati A."/>
            <person name="Liolios K."/>
            <person name="Nordberg H.P."/>
            <person name="Cantor M.N."/>
            <person name="Hua S.X."/>
            <person name="Woyke T."/>
        </authorList>
    </citation>
    <scope>NUCLEOTIDE SEQUENCE [LARGE SCALE GENOMIC DNA]</scope>
    <source>
        <strain evidence="28 29">DSM 43889</strain>
    </source>
</reference>
<comment type="catalytic activity">
    <reaction evidence="14">
        <text>L-alpha-aminoacyl-L-lysine(out) = L-alpha-aminoacyl-L-lysine(in)</text>
        <dbReference type="Rhea" id="RHEA:79383"/>
        <dbReference type="ChEBI" id="CHEBI:229966"/>
    </reaction>
</comment>
<keyword evidence="4" id="KW-0813">Transport</keyword>
<comment type="caution">
    <text evidence="28">The sequence shown here is derived from an EMBL/GenBank/DDBJ whole genome shotgun (WGS) entry which is preliminary data.</text>
</comment>
<evidence type="ECO:0000256" key="4">
    <source>
        <dbReference type="ARBA" id="ARBA00022448"/>
    </source>
</evidence>
<feature type="domain" description="Major facilitator superfamily (MFS) profile" evidence="27">
    <location>
        <begin position="13"/>
        <end position="413"/>
    </location>
</feature>
<comment type="catalytic activity">
    <reaction evidence="13">
        <text>L-lysyl-L-alpha-amino acid(out) = L-lysyl-L-alpha-amino acid(in)</text>
        <dbReference type="Rhea" id="RHEA:79387"/>
        <dbReference type="ChEBI" id="CHEBI:229965"/>
    </reaction>
</comment>
<comment type="catalytic activity">
    <reaction evidence="16">
        <text>L-arginyl-L-alpha-amino acid(out) = L-arginyl-L-alpha-amino acid(in)</text>
        <dbReference type="Rhea" id="RHEA:79371"/>
        <dbReference type="ChEBI" id="CHEBI:84315"/>
    </reaction>
</comment>
<keyword evidence="29" id="KW-1185">Reference proteome</keyword>
<keyword evidence="8" id="KW-0458">Lysosome</keyword>
<feature type="transmembrane region" description="Helical" evidence="26">
    <location>
        <begin position="387"/>
        <end position="407"/>
    </location>
</feature>
<organism evidence="28 29">
    <name type="scientific">Actinoalloteichus caeruleus DSM 43889</name>
    <dbReference type="NCBI Taxonomy" id="1120930"/>
    <lineage>
        <taxon>Bacteria</taxon>
        <taxon>Bacillati</taxon>
        <taxon>Actinomycetota</taxon>
        <taxon>Actinomycetes</taxon>
        <taxon>Pseudonocardiales</taxon>
        <taxon>Pseudonocardiaceae</taxon>
        <taxon>Actinoalloteichus</taxon>
        <taxon>Actinoalloteichus cyanogriseus</taxon>
    </lineage>
</organism>
<dbReference type="InterPro" id="IPR011701">
    <property type="entry name" value="MFS"/>
</dbReference>
<evidence type="ECO:0000256" key="5">
    <source>
        <dbReference type="ARBA" id="ARBA00022692"/>
    </source>
</evidence>
<comment type="catalytic activity">
    <reaction evidence="20">
        <text>L-alanyl-L-lysine(out) = L-alanyl-L-lysine(in)</text>
        <dbReference type="Rhea" id="RHEA:79415"/>
        <dbReference type="ChEBI" id="CHEBI:192470"/>
    </reaction>
</comment>
<dbReference type="CDD" id="cd06174">
    <property type="entry name" value="MFS"/>
    <property type="match status" value="1"/>
</dbReference>
<evidence type="ECO:0000256" key="13">
    <source>
        <dbReference type="ARBA" id="ARBA00044891"/>
    </source>
</evidence>
<comment type="catalytic activity">
    <reaction evidence="17">
        <text>L-lysyl-L-lysine(out) = L-lysyl-L-lysine(in)</text>
        <dbReference type="Rhea" id="RHEA:79403"/>
        <dbReference type="ChEBI" id="CHEBI:229956"/>
    </reaction>
</comment>
<evidence type="ECO:0000256" key="24">
    <source>
        <dbReference type="ARBA" id="ARBA00045709"/>
    </source>
</evidence>
<evidence type="ECO:0000256" key="8">
    <source>
        <dbReference type="ARBA" id="ARBA00023228"/>
    </source>
</evidence>
<evidence type="ECO:0000256" key="26">
    <source>
        <dbReference type="SAM" id="Phobius"/>
    </source>
</evidence>
<dbReference type="Pfam" id="PF07690">
    <property type="entry name" value="MFS_1"/>
    <property type="match status" value="1"/>
</dbReference>
<comment type="catalytic activity">
    <reaction evidence="18">
        <text>L-arginyl-glycine(out) = L-arginyl-glycine(in)</text>
        <dbReference type="Rhea" id="RHEA:79391"/>
        <dbReference type="ChEBI" id="CHEBI:229955"/>
    </reaction>
</comment>
<evidence type="ECO:0000313" key="28">
    <source>
        <dbReference type="EMBL" id="MCP2331242.1"/>
    </source>
</evidence>
<dbReference type="InterPro" id="IPR052187">
    <property type="entry name" value="MFSD1"/>
</dbReference>
<gene>
    <name evidence="28" type="ORF">G443_001512</name>
</gene>
<evidence type="ECO:0000256" key="22">
    <source>
        <dbReference type="ARBA" id="ARBA00044985"/>
    </source>
</evidence>
<evidence type="ECO:0000256" key="14">
    <source>
        <dbReference type="ARBA" id="ARBA00044893"/>
    </source>
</evidence>
<evidence type="ECO:0000256" key="20">
    <source>
        <dbReference type="ARBA" id="ARBA00044919"/>
    </source>
</evidence>
<feature type="transmembrane region" description="Helical" evidence="26">
    <location>
        <begin position="257"/>
        <end position="277"/>
    </location>
</feature>
<proteinExistence type="inferred from homology"/>
<evidence type="ECO:0000256" key="17">
    <source>
        <dbReference type="ARBA" id="ARBA00044900"/>
    </source>
</evidence>
<comment type="catalytic activity">
    <reaction evidence="9">
        <text>L-lysyl-L-alanine(out) = L-lysyl-L-alanine(in)</text>
        <dbReference type="Rhea" id="RHEA:79399"/>
        <dbReference type="ChEBI" id="CHEBI:229954"/>
    </reaction>
</comment>
<evidence type="ECO:0000256" key="7">
    <source>
        <dbReference type="ARBA" id="ARBA00023136"/>
    </source>
</evidence>
<keyword evidence="6 26" id="KW-1133">Transmembrane helix</keyword>
<evidence type="ECO:0000256" key="25">
    <source>
        <dbReference type="ARBA" id="ARBA00046376"/>
    </source>
</evidence>
<comment type="catalytic activity">
    <reaction evidence="15">
        <text>L-aspartyl-L-lysine(out) = L-aspartyl-L-lysine(in)</text>
        <dbReference type="Rhea" id="RHEA:79411"/>
        <dbReference type="ChEBI" id="CHEBI:229953"/>
    </reaction>
</comment>
<comment type="catalytic activity">
    <reaction evidence="19">
        <text>L-histidyl-L-alpha-amino acid(out) = L-histidyl-L-alpha-amino acid(in)</text>
        <dbReference type="Rhea" id="RHEA:79379"/>
        <dbReference type="ChEBI" id="CHEBI:229964"/>
    </reaction>
</comment>
<evidence type="ECO:0000256" key="1">
    <source>
        <dbReference type="ARBA" id="ARBA00004155"/>
    </source>
</evidence>
<feature type="transmembrane region" description="Helical" evidence="26">
    <location>
        <begin position="79"/>
        <end position="96"/>
    </location>
</feature>
<evidence type="ECO:0000256" key="19">
    <source>
        <dbReference type="ARBA" id="ARBA00044912"/>
    </source>
</evidence>
<comment type="subcellular location">
    <subcellularLocation>
        <location evidence="2">Cell membrane</location>
        <topology evidence="2">Multi-pass membrane protein</topology>
    </subcellularLocation>
    <subcellularLocation>
        <location evidence="1">Lysosome membrane</location>
        <topology evidence="1">Multi-pass membrane protein</topology>
    </subcellularLocation>
</comment>
<evidence type="ECO:0000256" key="10">
    <source>
        <dbReference type="ARBA" id="ARBA00044878"/>
    </source>
</evidence>
<evidence type="ECO:0000256" key="11">
    <source>
        <dbReference type="ARBA" id="ARBA00044881"/>
    </source>
</evidence>
<feature type="transmembrane region" description="Helical" evidence="26">
    <location>
        <begin position="224"/>
        <end position="245"/>
    </location>
</feature>
<dbReference type="Proteomes" id="UP000791080">
    <property type="component" value="Unassembled WGS sequence"/>
</dbReference>
<feature type="transmembrane region" description="Helical" evidence="26">
    <location>
        <begin position="42"/>
        <end position="67"/>
    </location>
</feature>
<comment type="catalytic activity">
    <reaction evidence="12">
        <text>L-alpha-aminoacyl-L-histidine(out) = L-alpha-aminoacyl-L-histidine(in)</text>
        <dbReference type="Rhea" id="RHEA:79375"/>
        <dbReference type="ChEBI" id="CHEBI:229967"/>
    </reaction>
</comment>
<dbReference type="InterPro" id="IPR036259">
    <property type="entry name" value="MFS_trans_sf"/>
</dbReference>
<sequence>MSADRASRQAWLIWAVAVVVYLAAVLHRGSLGVAGPMASERFAISSSALATFTVLHLIVYAIMQIPAGLLVDRFGPKRVLVASVLLMGVGQVLFALGTSYPLALFSRVTVGVGDSLTWVALLRTIAVHFTARNYALVVAMSNALGALGGVIATVPLALALGYAGWTTTFLLLGLGTLGYSVVVGLVMRPGRLDEDSTEPQGERVDATSVFRQFPQVWRIPGTRLAFWVHFSTGMLPGMLGLLWGYSYLVESLGLSPATASMVIGLFVFTGVVGGPIIGASMRLRPESGMWWVLAYLALSITGMLLLTLWPDGTPPAMLACVAFLVFASGGPITAVAFALIRDYNPMRQMGTAIGLANVGGHLATASSTLLIGVLLDLSRSMSVQHAYQVGLAGAFAMLLLGSVRTVVWWRRARAVHFEAQERGEAVPMRLRPRRWDVRGDRRRALVPVRLEGDPDHWSMILVGPGVPGDEEWDSPNRVRERTPR</sequence>
<dbReference type="PANTHER" id="PTHR23512:SF3">
    <property type="entry name" value="MAJOR FACILITATOR SUPERFAMILY DOMAIN-CONTAINING PROTEIN 1"/>
    <property type="match status" value="1"/>
</dbReference>
<feature type="transmembrane region" description="Helical" evidence="26">
    <location>
        <begin position="12"/>
        <end position="30"/>
    </location>
</feature>
<evidence type="ECO:0000256" key="15">
    <source>
        <dbReference type="ARBA" id="ARBA00044898"/>
    </source>
</evidence>
<evidence type="ECO:0000256" key="6">
    <source>
        <dbReference type="ARBA" id="ARBA00022989"/>
    </source>
</evidence>
<evidence type="ECO:0000256" key="23">
    <source>
        <dbReference type="ARBA" id="ARBA00045018"/>
    </source>
</evidence>
<protein>
    <recommendedName>
        <fullName evidence="22">Lysosomal dipeptide transporter MFSD1</fullName>
    </recommendedName>
    <alternativeName>
        <fullName evidence="23">Major facilitator superfamily domain-containing protein 1</fullName>
    </alternativeName>
</protein>
<comment type="catalytic activity">
    <reaction evidence="21">
        <text>L-lysyl-glycine(out) = L-lysyl-glycine(in)</text>
        <dbReference type="Rhea" id="RHEA:79407"/>
        <dbReference type="ChEBI" id="CHEBI:191202"/>
    </reaction>
</comment>
<comment type="catalytic activity">
    <reaction evidence="10">
        <text>L-histidyl-glycine(out) = L-histidyl-glycine(in)</text>
        <dbReference type="Rhea" id="RHEA:79395"/>
        <dbReference type="ChEBI" id="CHEBI:229957"/>
    </reaction>
</comment>
<feature type="transmembrane region" description="Helical" evidence="26">
    <location>
        <begin position="169"/>
        <end position="187"/>
    </location>
</feature>
<evidence type="ECO:0000256" key="12">
    <source>
        <dbReference type="ARBA" id="ARBA00044884"/>
    </source>
</evidence>
<name>A0ABT1JFH3_ACTCY</name>
<feature type="transmembrane region" description="Helical" evidence="26">
    <location>
        <begin position="352"/>
        <end position="375"/>
    </location>
</feature>
<evidence type="ECO:0000256" key="18">
    <source>
        <dbReference type="ARBA" id="ARBA00044903"/>
    </source>
</evidence>
<dbReference type="SUPFAM" id="SSF103473">
    <property type="entry name" value="MFS general substrate transporter"/>
    <property type="match status" value="1"/>
</dbReference>
<feature type="transmembrane region" description="Helical" evidence="26">
    <location>
        <begin position="102"/>
        <end position="122"/>
    </location>
</feature>
<evidence type="ECO:0000256" key="16">
    <source>
        <dbReference type="ARBA" id="ARBA00044899"/>
    </source>
</evidence>
<evidence type="ECO:0000256" key="21">
    <source>
        <dbReference type="ARBA" id="ARBA00044924"/>
    </source>
</evidence>
<comment type="catalytic activity">
    <reaction evidence="11">
        <text>L-alpha-aminoacyl-L-arginine(out) = L-alpha-aminoacyl-L-arginine(in)</text>
        <dbReference type="Rhea" id="RHEA:79367"/>
        <dbReference type="ChEBI" id="CHEBI:229968"/>
    </reaction>
</comment>
<feature type="transmembrane region" description="Helical" evidence="26">
    <location>
        <begin position="134"/>
        <end position="163"/>
    </location>
</feature>
<evidence type="ECO:0000256" key="2">
    <source>
        <dbReference type="ARBA" id="ARBA00004651"/>
    </source>
</evidence>
<evidence type="ECO:0000256" key="9">
    <source>
        <dbReference type="ARBA" id="ARBA00044876"/>
    </source>
</evidence>
<evidence type="ECO:0000259" key="27">
    <source>
        <dbReference type="PROSITE" id="PS50850"/>
    </source>
</evidence>
<accession>A0ABT1JFH3</accession>
<keyword evidence="5 26" id="KW-0812">Transmembrane</keyword>
<dbReference type="InterPro" id="IPR020846">
    <property type="entry name" value="MFS_dom"/>
</dbReference>
<reference evidence="28 29" key="2">
    <citation type="submission" date="2022-06" db="EMBL/GenBank/DDBJ databases">
        <title>Genomic Encyclopedia of Type Strains, Phase I: the one thousand microbial genomes (KMG-I) project.</title>
        <authorList>
            <person name="Kyrpides N."/>
        </authorList>
    </citation>
    <scope>NUCLEOTIDE SEQUENCE [LARGE SCALE GENOMIC DNA]</scope>
    <source>
        <strain evidence="28 29">DSM 43889</strain>
    </source>
</reference>
<feature type="transmembrane region" description="Helical" evidence="26">
    <location>
        <begin position="316"/>
        <end position="340"/>
    </location>
</feature>
<evidence type="ECO:0000313" key="29">
    <source>
        <dbReference type="Proteomes" id="UP000791080"/>
    </source>
</evidence>
<evidence type="ECO:0000256" key="3">
    <source>
        <dbReference type="ARBA" id="ARBA00008335"/>
    </source>
</evidence>
<comment type="subunit">
    <text evidence="25">Homodimer. Interacts with lysosomal protein GLMP (via lumenal domain); the interaction starts while both proteins are still in the endoplasmic reticulum and is required for stabilization of MFSD1 in lysosomes but has no direct effect on its targeting to lysosomes or transporter activity.</text>
</comment>
<keyword evidence="7 26" id="KW-0472">Membrane</keyword>
<comment type="function">
    <text evidence="24">Lysosomal dipeptide uniporter that selectively exports lysine, arginine or histidine-containing dipeptides with a net positive charge from the lysosome lumen into the cytosol. Could play a role in a specific type of protein O-glycosylation indirectly regulating macrophages migration and tissue invasion. Also essential for liver homeostasis.</text>
</comment>
<dbReference type="PANTHER" id="PTHR23512">
    <property type="entry name" value="MAJOR FACILITATOR SUPERFAMILY DOMAIN-CONTAINING PROTEIN 1"/>
    <property type="match status" value="1"/>
</dbReference>
<feature type="transmembrane region" description="Helical" evidence="26">
    <location>
        <begin position="289"/>
        <end position="310"/>
    </location>
</feature>
<comment type="similarity">
    <text evidence="3">Belongs to the major facilitator superfamily.</text>
</comment>
<dbReference type="Gene3D" id="1.20.1250.20">
    <property type="entry name" value="MFS general substrate transporter like domains"/>
    <property type="match status" value="2"/>
</dbReference>
<dbReference type="PROSITE" id="PS50850">
    <property type="entry name" value="MFS"/>
    <property type="match status" value="1"/>
</dbReference>